<dbReference type="Gene3D" id="3.30.230.70">
    <property type="entry name" value="GHMP Kinase, N-terminal domain"/>
    <property type="match status" value="1"/>
</dbReference>
<dbReference type="InterPro" id="IPR020568">
    <property type="entry name" value="Ribosomal_Su5_D2-typ_SF"/>
</dbReference>
<evidence type="ECO:0000256" key="3">
    <source>
        <dbReference type="ARBA" id="ARBA00006678"/>
    </source>
</evidence>
<comment type="caution">
    <text evidence="7">The sequence shown here is derived from an EMBL/GenBank/DDBJ whole genome shotgun (WGS) entry which is preliminary data.</text>
</comment>
<keyword evidence="4" id="KW-0963">Cytoplasm</keyword>
<dbReference type="CDD" id="cd11370">
    <property type="entry name" value="RNase_PH_RRP41"/>
    <property type="match status" value="1"/>
</dbReference>
<evidence type="ECO:0000256" key="1">
    <source>
        <dbReference type="ARBA" id="ARBA00004496"/>
    </source>
</evidence>
<dbReference type="GO" id="GO:0071051">
    <property type="term" value="P:poly(A)-dependent snoRNA 3'-end processing"/>
    <property type="evidence" value="ECO:0007669"/>
    <property type="project" value="TreeGrafter"/>
</dbReference>
<comment type="subcellular location">
    <subcellularLocation>
        <location evidence="1">Cytoplasm</location>
    </subcellularLocation>
    <subcellularLocation>
        <location evidence="2">Nucleus</location>
        <location evidence="2">Nucleolus</location>
    </subcellularLocation>
</comment>
<reference evidence="7 8" key="1">
    <citation type="submission" date="2023-10" db="EMBL/GenBank/DDBJ databases">
        <authorList>
            <person name="Maclean D."/>
            <person name="Macfadyen A."/>
        </authorList>
    </citation>
    <scope>NUCLEOTIDE SEQUENCE [LARGE SCALE GENOMIC DNA]</scope>
</reference>
<dbReference type="FunFam" id="3.30.230.70:FF:000004">
    <property type="entry name" value="Exosome complex component Rrp41"/>
    <property type="match status" value="1"/>
</dbReference>
<dbReference type="InterPro" id="IPR050080">
    <property type="entry name" value="RNase_PH"/>
</dbReference>
<dbReference type="GO" id="GO:0034475">
    <property type="term" value="P:U4 snRNA 3'-end processing"/>
    <property type="evidence" value="ECO:0007669"/>
    <property type="project" value="TreeGrafter"/>
</dbReference>
<comment type="similarity">
    <text evidence="3">Belongs to the RNase PH family.</text>
</comment>
<dbReference type="InterPro" id="IPR036345">
    <property type="entry name" value="ExoRNase_PH_dom2_sf"/>
</dbReference>
<dbReference type="GO" id="GO:0005730">
    <property type="term" value="C:nucleolus"/>
    <property type="evidence" value="ECO:0007669"/>
    <property type="project" value="UniProtKB-SubCell"/>
</dbReference>
<sequence length="245" mass="26488">MEFVTPEGLRRDGRRPKELRQLKCDIGVLSHADGSASFSVGNTQVIVSVFGPSVADNRAESLTDRAIVKCAYSEAHFASGARWQKKGRADRRTTELASTVRNALEETILVDLFPRAQIDVAIQVLQADGSVLAACINTAMLAVADAGIPMKDMLAAATVGYLESTPLLDINHTERTGNGPELLLAMHVNLQKAITIIEESAVTSEALEAMTELAEQGCKAVGRFLRENLLEHIQRHATVRGVTVK</sequence>
<dbReference type="GO" id="GO:0071028">
    <property type="term" value="P:nuclear mRNA surveillance"/>
    <property type="evidence" value="ECO:0007669"/>
    <property type="project" value="TreeGrafter"/>
</dbReference>
<dbReference type="Pfam" id="PF01138">
    <property type="entry name" value="RNase_PH"/>
    <property type="match status" value="1"/>
</dbReference>
<dbReference type="PANTHER" id="PTHR11953:SF0">
    <property type="entry name" value="EXOSOME COMPLEX COMPONENT RRP41"/>
    <property type="match status" value="1"/>
</dbReference>
<evidence type="ECO:0000259" key="6">
    <source>
        <dbReference type="Pfam" id="PF01138"/>
    </source>
</evidence>
<keyword evidence="5" id="KW-0271">Exosome</keyword>
<dbReference type="EMBL" id="CAUYUE010000004">
    <property type="protein sequence ID" value="CAK0764470.1"/>
    <property type="molecule type" value="Genomic_DNA"/>
</dbReference>
<gene>
    <name evidence="7" type="ORF">CVIRNUC_003161</name>
</gene>
<proteinExistence type="inferred from homology"/>
<dbReference type="InterPro" id="IPR001247">
    <property type="entry name" value="ExoRNase_PH_dom1"/>
</dbReference>
<protein>
    <recommendedName>
        <fullName evidence="6">Exoribonuclease phosphorolytic domain-containing protein</fullName>
    </recommendedName>
</protein>
<dbReference type="GO" id="GO:0000177">
    <property type="term" value="C:cytoplasmic exosome (RNase complex)"/>
    <property type="evidence" value="ECO:0007669"/>
    <property type="project" value="TreeGrafter"/>
</dbReference>
<evidence type="ECO:0000313" key="7">
    <source>
        <dbReference type="EMBL" id="CAK0764470.1"/>
    </source>
</evidence>
<dbReference type="InterPro" id="IPR027408">
    <property type="entry name" value="PNPase/RNase_PH_dom_sf"/>
</dbReference>
<dbReference type="AlphaFoldDB" id="A0AAV1HXU7"/>
<dbReference type="GO" id="GO:0003723">
    <property type="term" value="F:RNA binding"/>
    <property type="evidence" value="ECO:0007669"/>
    <property type="project" value="TreeGrafter"/>
</dbReference>
<evidence type="ECO:0000256" key="4">
    <source>
        <dbReference type="ARBA" id="ARBA00022490"/>
    </source>
</evidence>
<dbReference type="GO" id="GO:0000176">
    <property type="term" value="C:nuclear exosome (RNase complex)"/>
    <property type="evidence" value="ECO:0007669"/>
    <property type="project" value="TreeGrafter"/>
</dbReference>
<evidence type="ECO:0000256" key="5">
    <source>
        <dbReference type="ARBA" id="ARBA00022835"/>
    </source>
</evidence>
<dbReference type="SUPFAM" id="SSF54211">
    <property type="entry name" value="Ribosomal protein S5 domain 2-like"/>
    <property type="match status" value="1"/>
</dbReference>
<dbReference type="SUPFAM" id="SSF55666">
    <property type="entry name" value="Ribonuclease PH domain 2-like"/>
    <property type="match status" value="1"/>
</dbReference>
<feature type="domain" description="Exoribonuclease phosphorolytic" evidence="6">
    <location>
        <begin position="18"/>
        <end position="149"/>
    </location>
</feature>
<organism evidence="7 8">
    <name type="scientific">Coccomyxa viridis</name>
    <dbReference type="NCBI Taxonomy" id="1274662"/>
    <lineage>
        <taxon>Eukaryota</taxon>
        <taxon>Viridiplantae</taxon>
        <taxon>Chlorophyta</taxon>
        <taxon>core chlorophytes</taxon>
        <taxon>Trebouxiophyceae</taxon>
        <taxon>Trebouxiophyceae incertae sedis</taxon>
        <taxon>Coccomyxaceae</taxon>
        <taxon>Coccomyxa</taxon>
    </lineage>
</organism>
<keyword evidence="8" id="KW-1185">Reference proteome</keyword>
<dbReference type="GO" id="GO:0016075">
    <property type="term" value="P:rRNA catabolic process"/>
    <property type="evidence" value="ECO:0007669"/>
    <property type="project" value="TreeGrafter"/>
</dbReference>
<dbReference type="Proteomes" id="UP001314263">
    <property type="component" value="Unassembled WGS sequence"/>
</dbReference>
<evidence type="ECO:0000313" key="8">
    <source>
        <dbReference type="Proteomes" id="UP001314263"/>
    </source>
</evidence>
<dbReference type="PANTHER" id="PTHR11953">
    <property type="entry name" value="EXOSOME COMPLEX COMPONENT"/>
    <property type="match status" value="1"/>
</dbReference>
<name>A0AAV1HXU7_9CHLO</name>
<accession>A0AAV1HXU7</accession>
<evidence type="ECO:0000256" key="2">
    <source>
        <dbReference type="ARBA" id="ARBA00004604"/>
    </source>
</evidence>